<organism evidence="1 2">
    <name type="scientific">Marivivens donghaensis</name>
    <dbReference type="NCBI Taxonomy" id="1699413"/>
    <lineage>
        <taxon>Bacteria</taxon>
        <taxon>Pseudomonadati</taxon>
        <taxon>Pseudomonadota</taxon>
        <taxon>Alphaproteobacteria</taxon>
        <taxon>Rhodobacterales</taxon>
        <taxon>Paracoccaceae</taxon>
        <taxon>Marivivens group</taxon>
        <taxon>Marivivens</taxon>
    </lineage>
</organism>
<evidence type="ECO:0000313" key="2">
    <source>
        <dbReference type="Proteomes" id="UP000709466"/>
    </source>
</evidence>
<comment type="caution">
    <text evidence="1">The sequence shown here is derived from an EMBL/GenBank/DDBJ whole genome shotgun (WGS) entry which is preliminary data.</text>
</comment>
<dbReference type="EMBL" id="JAATOP010000002">
    <property type="protein sequence ID" value="NIY71702.1"/>
    <property type="molecule type" value="Genomic_DNA"/>
</dbReference>
<sequence>MNDFLPEAVLKGLEEARRAAERRSSRLCVHVGDSVFRIRRLWDGGFSMDAGDAPKLRGHVQIYDGPRHLYQALVVTSYEERDERVFEFKWHTPVADGPAVDFEREREAPAGLLSQM</sequence>
<gene>
    <name evidence="1" type="ORF">HCZ30_04545</name>
</gene>
<dbReference type="RefSeq" id="WP_167636764.1">
    <property type="nucleotide sequence ID" value="NZ_JAATOP010000002.1"/>
</dbReference>
<protein>
    <submittedName>
        <fullName evidence="1">Uncharacterized protein</fullName>
    </submittedName>
</protein>
<evidence type="ECO:0000313" key="1">
    <source>
        <dbReference type="EMBL" id="NIY71702.1"/>
    </source>
</evidence>
<reference evidence="1 2" key="1">
    <citation type="submission" date="2020-03" db="EMBL/GenBank/DDBJ databases">
        <title>Bacterial isolates of synthetic phycosphere.</title>
        <authorList>
            <person name="Fu H."/>
            <person name="Moran M.A."/>
        </authorList>
    </citation>
    <scope>NUCLEOTIDE SEQUENCE [LARGE SCALE GENOMIC DNA]</scope>
    <source>
        <strain evidence="1 2">HF1</strain>
    </source>
</reference>
<name>A0ABX0VWU7_9RHOB</name>
<keyword evidence="2" id="KW-1185">Reference proteome</keyword>
<dbReference type="Proteomes" id="UP000709466">
    <property type="component" value="Unassembled WGS sequence"/>
</dbReference>
<accession>A0ABX0VWU7</accession>
<proteinExistence type="predicted"/>